<feature type="transmembrane region" description="Helical" evidence="1">
    <location>
        <begin position="59"/>
        <end position="77"/>
    </location>
</feature>
<evidence type="ECO:0000256" key="1">
    <source>
        <dbReference type="SAM" id="Phobius"/>
    </source>
</evidence>
<dbReference type="EMBL" id="JACIFV010000003">
    <property type="protein sequence ID" value="MBB4191304.1"/>
    <property type="molecule type" value="Genomic_DNA"/>
</dbReference>
<organism evidence="2 3">
    <name type="scientific">Rhizobium aethiopicum</name>
    <dbReference type="NCBI Taxonomy" id="1138170"/>
    <lineage>
        <taxon>Bacteria</taxon>
        <taxon>Pseudomonadati</taxon>
        <taxon>Pseudomonadota</taxon>
        <taxon>Alphaproteobacteria</taxon>
        <taxon>Hyphomicrobiales</taxon>
        <taxon>Rhizobiaceae</taxon>
        <taxon>Rhizobium/Agrobacterium group</taxon>
        <taxon>Rhizobium</taxon>
    </lineage>
</organism>
<sequence length="82" mass="9099">MQYILEFLGLMAVFSIFLVVSGADFAAIMTRLGMGWFAGVSYFFTVKTIRDRFIASGKWFNRITGAALVAFGFRLALSRAAD</sequence>
<keyword evidence="1" id="KW-1133">Transmembrane helix</keyword>
<keyword evidence="3" id="KW-1185">Reference proteome</keyword>
<gene>
    <name evidence="2" type="ORF">GGD53_001445</name>
</gene>
<keyword evidence="1" id="KW-0812">Transmembrane</keyword>
<evidence type="ECO:0000313" key="2">
    <source>
        <dbReference type="EMBL" id="MBB4191304.1"/>
    </source>
</evidence>
<dbReference type="Proteomes" id="UP000524492">
    <property type="component" value="Unassembled WGS sequence"/>
</dbReference>
<protein>
    <submittedName>
        <fullName evidence="2">Threonine/homoserine/homoserine lactone efflux protein</fullName>
    </submittedName>
</protein>
<dbReference type="AlphaFoldDB" id="A0A7W6MEY9"/>
<keyword evidence="1" id="KW-0472">Membrane</keyword>
<evidence type="ECO:0000313" key="3">
    <source>
        <dbReference type="Proteomes" id="UP000524492"/>
    </source>
</evidence>
<accession>A0A7W6MEY9</accession>
<proteinExistence type="predicted"/>
<reference evidence="2 3" key="1">
    <citation type="submission" date="2020-08" db="EMBL/GenBank/DDBJ databases">
        <title>Genomic Encyclopedia of Type Strains, Phase IV (KMG-V): Genome sequencing to study the core and pangenomes of soil and plant-associated prokaryotes.</title>
        <authorList>
            <person name="Whitman W."/>
        </authorList>
    </citation>
    <scope>NUCLEOTIDE SEQUENCE [LARGE SCALE GENOMIC DNA]</scope>
    <source>
        <strain evidence="2 3">SEMIA 4074</strain>
    </source>
</reference>
<comment type="caution">
    <text evidence="2">The sequence shown here is derived from an EMBL/GenBank/DDBJ whole genome shotgun (WGS) entry which is preliminary data.</text>
</comment>
<name>A0A7W6MEY9_9HYPH</name>